<accession>A0A0C3L870</accession>
<evidence type="ECO:0000259" key="2">
    <source>
        <dbReference type="PROSITE" id="PS51391"/>
    </source>
</evidence>
<feature type="region of interest" description="Disordered" evidence="1">
    <location>
        <begin position="217"/>
        <end position="285"/>
    </location>
</feature>
<dbReference type="Proteomes" id="UP000054248">
    <property type="component" value="Unassembled WGS sequence"/>
</dbReference>
<dbReference type="InterPro" id="IPR008942">
    <property type="entry name" value="ENTH_VHS"/>
</dbReference>
<dbReference type="PROSITE" id="PS51391">
    <property type="entry name" value="CID"/>
    <property type="match status" value="1"/>
</dbReference>
<dbReference type="STRING" id="1051891.A0A0C3L870"/>
<name>A0A0C3L870_9AGAM</name>
<dbReference type="InterPro" id="IPR006569">
    <property type="entry name" value="CID_dom"/>
</dbReference>
<dbReference type="Pfam" id="PF12350">
    <property type="entry name" value="CTK3_C"/>
    <property type="match status" value="1"/>
</dbReference>
<organism evidence="3 4">
    <name type="scientific">Tulasnella calospora MUT 4182</name>
    <dbReference type="NCBI Taxonomy" id="1051891"/>
    <lineage>
        <taxon>Eukaryota</taxon>
        <taxon>Fungi</taxon>
        <taxon>Dikarya</taxon>
        <taxon>Basidiomycota</taxon>
        <taxon>Agaricomycotina</taxon>
        <taxon>Agaricomycetes</taxon>
        <taxon>Cantharellales</taxon>
        <taxon>Tulasnellaceae</taxon>
        <taxon>Tulasnella</taxon>
    </lineage>
</organism>
<dbReference type="HOGENOM" id="CLU_051552_1_0_1"/>
<reference evidence="4" key="2">
    <citation type="submission" date="2015-01" db="EMBL/GenBank/DDBJ databases">
        <title>Evolutionary Origins and Diversification of the Mycorrhizal Mutualists.</title>
        <authorList>
            <consortium name="DOE Joint Genome Institute"/>
            <consortium name="Mycorrhizal Genomics Consortium"/>
            <person name="Kohler A."/>
            <person name="Kuo A."/>
            <person name="Nagy L.G."/>
            <person name="Floudas D."/>
            <person name="Copeland A."/>
            <person name="Barry K.W."/>
            <person name="Cichocki N."/>
            <person name="Veneault-Fourrey C."/>
            <person name="LaButti K."/>
            <person name="Lindquist E.A."/>
            <person name="Lipzen A."/>
            <person name="Lundell T."/>
            <person name="Morin E."/>
            <person name="Murat C."/>
            <person name="Riley R."/>
            <person name="Ohm R."/>
            <person name="Sun H."/>
            <person name="Tunlid A."/>
            <person name="Henrissat B."/>
            <person name="Grigoriev I.V."/>
            <person name="Hibbett D.S."/>
            <person name="Martin F."/>
        </authorList>
    </citation>
    <scope>NUCLEOTIDE SEQUENCE [LARGE SCALE GENOMIC DNA]</scope>
    <source>
        <strain evidence="4">MUT 4182</strain>
    </source>
</reference>
<dbReference type="InterPro" id="IPR024637">
    <property type="entry name" value="Ctk3_C"/>
</dbReference>
<dbReference type="GO" id="GO:0045943">
    <property type="term" value="P:positive regulation of transcription by RNA polymerase I"/>
    <property type="evidence" value="ECO:0007669"/>
    <property type="project" value="TreeGrafter"/>
</dbReference>
<proteinExistence type="predicted"/>
<feature type="domain" description="CID" evidence="2">
    <location>
        <begin position="2"/>
        <end position="149"/>
    </location>
</feature>
<dbReference type="GO" id="GO:0070692">
    <property type="term" value="C:CTDK-1 complex"/>
    <property type="evidence" value="ECO:0007669"/>
    <property type="project" value="InterPro"/>
</dbReference>
<protein>
    <recommendedName>
        <fullName evidence="2">CID domain-containing protein</fullName>
    </recommendedName>
</protein>
<dbReference type="Gene3D" id="1.25.40.90">
    <property type="match status" value="1"/>
</dbReference>
<keyword evidence="4" id="KW-1185">Reference proteome</keyword>
<gene>
    <name evidence="3" type="ORF">M407DRAFT_69697</name>
</gene>
<dbReference type="EMBL" id="KN822976">
    <property type="protein sequence ID" value="KIO30038.1"/>
    <property type="molecule type" value="Genomic_DNA"/>
</dbReference>
<dbReference type="GO" id="GO:0032786">
    <property type="term" value="P:positive regulation of DNA-templated transcription, elongation"/>
    <property type="evidence" value="ECO:0007669"/>
    <property type="project" value="InterPro"/>
</dbReference>
<dbReference type="InterPro" id="IPR024638">
    <property type="entry name" value="Ctk3_N"/>
</dbReference>
<dbReference type="AlphaFoldDB" id="A0A0C3L870"/>
<evidence type="ECO:0000256" key="1">
    <source>
        <dbReference type="SAM" id="MobiDB-lite"/>
    </source>
</evidence>
<reference evidence="3 4" key="1">
    <citation type="submission" date="2014-04" db="EMBL/GenBank/DDBJ databases">
        <authorList>
            <consortium name="DOE Joint Genome Institute"/>
            <person name="Kuo A."/>
            <person name="Girlanda M."/>
            <person name="Perotto S."/>
            <person name="Kohler A."/>
            <person name="Nagy L.G."/>
            <person name="Floudas D."/>
            <person name="Copeland A."/>
            <person name="Barry K.W."/>
            <person name="Cichocki N."/>
            <person name="Veneault-Fourrey C."/>
            <person name="LaButti K."/>
            <person name="Lindquist E.A."/>
            <person name="Lipzen A."/>
            <person name="Lundell T."/>
            <person name="Morin E."/>
            <person name="Murat C."/>
            <person name="Sun H."/>
            <person name="Tunlid A."/>
            <person name="Henrissat B."/>
            <person name="Grigoriev I.V."/>
            <person name="Hibbett D.S."/>
            <person name="Martin F."/>
            <person name="Nordberg H.P."/>
            <person name="Cantor M.N."/>
            <person name="Hua S.X."/>
        </authorList>
    </citation>
    <scope>NUCLEOTIDE SEQUENCE [LARGE SCALE GENOMIC DNA]</scope>
    <source>
        <strain evidence="3 4">MUT 4182</strain>
    </source>
</reference>
<dbReference type="Pfam" id="PF12243">
    <property type="entry name" value="CTK3"/>
    <property type="match status" value="1"/>
</dbReference>
<dbReference type="InterPro" id="IPR042326">
    <property type="entry name" value="Ctk3"/>
</dbReference>
<evidence type="ECO:0000313" key="3">
    <source>
        <dbReference type="EMBL" id="KIO30038.1"/>
    </source>
</evidence>
<dbReference type="PANTHER" id="PTHR28291">
    <property type="entry name" value="CTD KINASE SUBUNIT GAMMA"/>
    <property type="match status" value="1"/>
</dbReference>
<feature type="compositionally biased region" description="Low complexity" evidence="1">
    <location>
        <begin position="217"/>
        <end position="252"/>
    </location>
</feature>
<evidence type="ECO:0000313" key="4">
    <source>
        <dbReference type="Proteomes" id="UP000054248"/>
    </source>
</evidence>
<dbReference type="PANTHER" id="PTHR28291:SF1">
    <property type="entry name" value="CTD KINASE SUBUNIT GAMMA"/>
    <property type="match status" value="1"/>
</dbReference>
<sequence length="302" mass="34229">MDMFDIRMSFLNSLRRLNATQSSIQRVVGFAIKHFARCGEDLWDCVLEECQKGSLNMRINILYCLDSLCEASLHYQSSIGSGQLRSSPTSYVEYVSRDLDKIVQLVVPDNRDGLVNLASTRQILESWRAKRVLDSAVIEDVVKMLDGRSESLHEKAASEQSTASTEFTREEILRRFEEDRERHKLLRQKRWVLPIPSQIPSHQPRLATALLTSASASTNVSPASPASPAQTSQIPSHRGQQQHPQQSSMQTSGPELALDIEFENAWETTSDWNEDDEEAVREENALCFPEDFLGRTERMDVS</sequence>
<dbReference type="OrthoDB" id="21266at2759"/>